<evidence type="ECO:0000313" key="1">
    <source>
        <dbReference type="EMBL" id="CAH2244505.1"/>
    </source>
</evidence>
<dbReference type="Proteomes" id="UP000838756">
    <property type="component" value="Unassembled WGS sequence"/>
</dbReference>
<gene>
    <name evidence="1" type="primary">jg17979</name>
    <name evidence="1" type="ORF">PAEG_LOCUS20446</name>
</gene>
<reference evidence="1" key="1">
    <citation type="submission" date="2022-03" db="EMBL/GenBank/DDBJ databases">
        <authorList>
            <person name="Lindestad O."/>
        </authorList>
    </citation>
    <scope>NUCLEOTIDE SEQUENCE</scope>
</reference>
<keyword evidence="2" id="KW-1185">Reference proteome</keyword>
<protein>
    <submittedName>
        <fullName evidence="1">Jg17979 protein</fullName>
    </submittedName>
</protein>
<dbReference type="OrthoDB" id="6874995at2759"/>
<proteinExistence type="predicted"/>
<evidence type="ECO:0000313" key="2">
    <source>
        <dbReference type="Proteomes" id="UP000838756"/>
    </source>
</evidence>
<dbReference type="EMBL" id="CAKXAJ010025830">
    <property type="protein sequence ID" value="CAH2244505.1"/>
    <property type="molecule type" value="Genomic_DNA"/>
</dbReference>
<dbReference type="InterPro" id="IPR051147">
    <property type="entry name" value="CFAP_domain-containing"/>
</dbReference>
<organism evidence="1 2">
    <name type="scientific">Pararge aegeria aegeria</name>
    <dbReference type="NCBI Taxonomy" id="348720"/>
    <lineage>
        <taxon>Eukaryota</taxon>
        <taxon>Metazoa</taxon>
        <taxon>Ecdysozoa</taxon>
        <taxon>Arthropoda</taxon>
        <taxon>Hexapoda</taxon>
        <taxon>Insecta</taxon>
        <taxon>Pterygota</taxon>
        <taxon>Neoptera</taxon>
        <taxon>Endopterygota</taxon>
        <taxon>Lepidoptera</taxon>
        <taxon>Glossata</taxon>
        <taxon>Ditrysia</taxon>
        <taxon>Papilionoidea</taxon>
        <taxon>Nymphalidae</taxon>
        <taxon>Satyrinae</taxon>
        <taxon>Satyrini</taxon>
        <taxon>Parargina</taxon>
        <taxon>Pararge</taxon>
    </lineage>
</organism>
<name>A0A8S4S994_9NEOP</name>
<dbReference type="PANTHER" id="PTHR21683">
    <property type="entry name" value="COILED-COIL DOMAIN-CONTAINING PROTEIN 42 LIKE-2-LIKE-RELATED"/>
    <property type="match status" value="1"/>
</dbReference>
<comment type="caution">
    <text evidence="1">The sequence shown here is derived from an EMBL/GenBank/DDBJ whole genome shotgun (WGS) entry which is preliminary data.</text>
</comment>
<dbReference type="AlphaFoldDB" id="A0A8S4S994"/>
<dbReference type="PANTHER" id="PTHR21683:SF3">
    <property type="entry name" value="CILIA AND FLAGELLA ASSOCIATED PROTEIN 100"/>
    <property type="match status" value="1"/>
</dbReference>
<sequence length="903" mass="107844">MVPLKTLDIIFRRRYVQNTQHYFANRKHAVLDDKRVKKTSRPFHVPRSEKLLSYIKYSDRKEKLLSRNRWLQPLHLKDNLRIAATRDISERLFIEEPPDDVRAVVEIHPEFYTVIEGRPLRCFDDIKVYINNIRSYAMNRQQIGYRRDLILKIEQNVVTESNEHDKILVGLKQHIKNFQRFLTEDYKRSCVRVSKAEKLYAELVAKNSEFLGYVTQLTILNNILFKLDAIRGILKIYRSYLIFVAPLSWRQLYDEKLKHKVQSIQFETGEFVTDNDLVETLDIDRMIEVAKQELQNPFPPYMYFNRPQQMLYLFRTMELQSREYLIQLSKTGAPHRLLQDRIKHLKKATIQELDYFQFYIDSIKNEIARENYNKDHLQDEVTLQISKLKQSEIILPFKHYCKQQDRDRFKRRLSISIYDKYKIVSTDLQKRLHVNDPVYDVYSVVDVDADYYKYSKGRPLQSRNPVYKYFKDSINQILQLKLQIGLKKDCNLNKEINYRNELDTYSLSVKSLTDQAKYFDAFISEDYEKSIDFLYKWDKVKFQVDLKNKELQNLAIQKFTLKSRLIGLEYKFSIQLKYGRFLYYISPPIWRLNNREFAKSVEIEAKGFDYGNSHDDDTFPIIFEKLRQICFSNQIKPVLYFTQPKDLMGVFNALEKQQLLYYTHVNHLTPLAKILKEEIKSLKEVISQEYAVVANLIKNYENLLTFSKDRSTELELKFYKILFGSFYNSVGDPDILKLILHLEFCYEKVFLEKPINADITVLAKSIEMFWMDYSKRLDEIQNNTVRSAMLKCVEAERSKAEQSKHAAHELRLFHRLEQELLKAYGMDGGNMYKPIKKRSYSNQIKRRISSRKPMTAPKERKPLTEVEMEFLLLFTDWTETEDPTYYLQSLTSDDHKDDDKLNF</sequence>
<accession>A0A8S4S994</accession>